<dbReference type="EMBL" id="WBZC01000071">
    <property type="protein sequence ID" value="KAB3530202.1"/>
    <property type="molecule type" value="Genomic_DNA"/>
</dbReference>
<dbReference type="InterPro" id="IPR027417">
    <property type="entry name" value="P-loop_NTPase"/>
</dbReference>
<dbReference type="Proteomes" id="UP000432715">
    <property type="component" value="Unassembled WGS sequence"/>
</dbReference>
<dbReference type="NCBIfam" id="NF005304">
    <property type="entry name" value="PRK06835.1"/>
    <property type="match status" value="1"/>
</dbReference>
<name>A0A6I0F1I7_9FIRM</name>
<dbReference type="SMART" id="SM00382">
    <property type="entry name" value="AAA"/>
    <property type="match status" value="1"/>
</dbReference>
<dbReference type="InterPro" id="IPR002611">
    <property type="entry name" value="IstB_ATP-bd"/>
</dbReference>
<dbReference type="Gene3D" id="3.40.50.300">
    <property type="entry name" value="P-loop containing nucleotide triphosphate hydrolases"/>
    <property type="match status" value="1"/>
</dbReference>
<dbReference type="PANTHER" id="PTHR30050">
    <property type="entry name" value="CHROMOSOMAL REPLICATION INITIATOR PROTEIN DNAA"/>
    <property type="match status" value="1"/>
</dbReference>
<comment type="caution">
    <text evidence="2">The sequence shown here is derived from an EMBL/GenBank/DDBJ whole genome shotgun (WGS) entry which is preliminary data.</text>
</comment>
<keyword evidence="3" id="KW-1185">Reference proteome</keyword>
<sequence>MIEEVINSILREYDNKRALAKKRKSQRLQEVYKKIPRIKEIDDAIGKSGIAIAKSIINQNDSPEELVSILKNKLDELKQEKAFLLTENNIPLQYLEEDYSCDNCKDTGFLDNGEKCSCFKQQLINKAYSMSNLHDILQKENFHKFNINLFSDKTFEGQDLTPRENMMNILQVCEGFVINFNNRNEENLLFFGPTGLGKTFLANCIAKALLDRGKIVIYQTAFKIFEILEDIRFHNKQEKDKYNMLFSADLLIIDDLGTEVTNTFTNSELFNIINSRLHSGKKTIISTNLTPKDFGLRYDDRIASRLFSKYTVLKFYGRDLRWQTE</sequence>
<evidence type="ECO:0000313" key="3">
    <source>
        <dbReference type="Proteomes" id="UP000432715"/>
    </source>
</evidence>
<evidence type="ECO:0000313" key="2">
    <source>
        <dbReference type="EMBL" id="KAB3530202.1"/>
    </source>
</evidence>
<dbReference type="InterPro" id="IPR003593">
    <property type="entry name" value="AAA+_ATPase"/>
</dbReference>
<feature type="domain" description="AAA+ ATPase" evidence="1">
    <location>
        <begin position="184"/>
        <end position="317"/>
    </location>
</feature>
<reference evidence="2 3" key="1">
    <citation type="submission" date="2019-10" db="EMBL/GenBank/DDBJ databases">
        <title>Alkaliphilus serpentinus sp. nov. and Alkaliphilus pronyensis sp. nov., two novel anaerobic alkaliphilic species isolated from the serpentinized-hosted hydrothermal field of the Prony Bay (New Caledonia).</title>
        <authorList>
            <person name="Postec A."/>
        </authorList>
    </citation>
    <scope>NUCLEOTIDE SEQUENCE [LARGE SCALE GENOMIC DNA]</scope>
    <source>
        <strain evidence="2 3">LacV</strain>
    </source>
</reference>
<dbReference type="RefSeq" id="WP_151862261.1">
    <property type="nucleotide sequence ID" value="NZ_WBZC01000071.1"/>
</dbReference>
<dbReference type="GO" id="GO:0005524">
    <property type="term" value="F:ATP binding"/>
    <property type="evidence" value="ECO:0007669"/>
    <property type="project" value="InterPro"/>
</dbReference>
<proteinExistence type="predicted"/>
<dbReference type="Pfam" id="PF01695">
    <property type="entry name" value="IstB_IS21"/>
    <property type="match status" value="1"/>
</dbReference>
<dbReference type="OrthoDB" id="9776217at2"/>
<dbReference type="SUPFAM" id="SSF52540">
    <property type="entry name" value="P-loop containing nucleoside triphosphate hydrolases"/>
    <property type="match status" value="1"/>
</dbReference>
<dbReference type="GO" id="GO:0006260">
    <property type="term" value="P:DNA replication"/>
    <property type="evidence" value="ECO:0007669"/>
    <property type="project" value="TreeGrafter"/>
</dbReference>
<dbReference type="PANTHER" id="PTHR30050:SF4">
    <property type="entry name" value="ATP-BINDING PROTEIN RV3427C IN INSERTION SEQUENCE-RELATED"/>
    <property type="match status" value="1"/>
</dbReference>
<accession>A0A6I0F1I7</accession>
<protein>
    <submittedName>
        <fullName evidence="2">DNA replication protein DnaC</fullName>
    </submittedName>
</protein>
<evidence type="ECO:0000259" key="1">
    <source>
        <dbReference type="SMART" id="SM00382"/>
    </source>
</evidence>
<gene>
    <name evidence="2" type="ORF">F8154_14105</name>
</gene>
<dbReference type="AlphaFoldDB" id="A0A6I0F1I7"/>
<dbReference type="CDD" id="cd00009">
    <property type="entry name" value="AAA"/>
    <property type="match status" value="1"/>
</dbReference>
<organism evidence="2 3">
    <name type="scientific">Alkaliphilus pronyensis</name>
    <dbReference type="NCBI Taxonomy" id="1482732"/>
    <lineage>
        <taxon>Bacteria</taxon>
        <taxon>Bacillati</taxon>
        <taxon>Bacillota</taxon>
        <taxon>Clostridia</taxon>
        <taxon>Peptostreptococcales</taxon>
        <taxon>Natronincolaceae</taxon>
        <taxon>Alkaliphilus</taxon>
    </lineage>
</organism>